<evidence type="ECO:0000313" key="2">
    <source>
        <dbReference type="EMBL" id="MBE9104245.1"/>
    </source>
</evidence>
<sequence length="74" mass="8343">MIYGDRTTTSKRREGDRIIAYADHLEPGVYSLHYLVRSVTPGTFSWSGAEVHLQYAPEEFGRTAESILIPEDGK</sequence>
<evidence type="ECO:0000259" key="1">
    <source>
        <dbReference type="Pfam" id="PF17973"/>
    </source>
</evidence>
<dbReference type="EMBL" id="JADEXF010000097">
    <property type="protein sequence ID" value="MBE9104245.1"/>
    <property type="molecule type" value="Genomic_DNA"/>
</dbReference>
<keyword evidence="3" id="KW-1185">Reference proteome</keyword>
<name>A0ABR9TV15_9NOSO</name>
<comment type="caution">
    <text evidence="2">The sequence shown here is derived from an EMBL/GenBank/DDBJ whole genome shotgun (WGS) entry which is preliminary data.</text>
</comment>
<protein>
    <recommendedName>
        <fullName evidence="1">Bacterial alpha-2-macroglobulin MG10 domain-containing protein</fullName>
    </recommendedName>
</protein>
<reference evidence="2 3" key="1">
    <citation type="submission" date="2020-10" db="EMBL/GenBank/DDBJ databases">
        <authorList>
            <person name="Castelo-Branco R."/>
            <person name="Eusebio N."/>
            <person name="Adriana R."/>
            <person name="Vieira A."/>
            <person name="Brugerolle De Fraissinette N."/>
            <person name="Rezende De Castro R."/>
            <person name="Schneider M.P."/>
            <person name="Vasconcelos V."/>
            <person name="Leao P.N."/>
        </authorList>
    </citation>
    <scope>NUCLEOTIDE SEQUENCE [LARGE SCALE GENOMIC DNA]</scope>
    <source>
        <strain evidence="2 3">LEGE 07299</strain>
    </source>
</reference>
<gene>
    <name evidence="2" type="ORF">IQ229_04605</name>
</gene>
<organism evidence="2 3">
    <name type="scientific">Nostoc cf. edaphicum LEGE 07299</name>
    <dbReference type="NCBI Taxonomy" id="2777974"/>
    <lineage>
        <taxon>Bacteria</taxon>
        <taxon>Bacillati</taxon>
        <taxon>Cyanobacteriota</taxon>
        <taxon>Cyanophyceae</taxon>
        <taxon>Nostocales</taxon>
        <taxon>Nostocaceae</taxon>
        <taxon>Nostoc</taxon>
    </lineage>
</organism>
<dbReference type="InterPro" id="IPR041246">
    <property type="entry name" value="Bact_MG10"/>
</dbReference>
<accession>A0ABR9TV15</accession>
<dbReference type="Pfam" id="PF17973">
    <property type="entry name" value="bMG10"/>
    <property type="match status" value="1"/>
</dbReference>
<feature type="domain" description="Bacterial alpha-2-macroglobulin MG10" evidence="1">
    <location>
        <begin position="13"/>
        <end position="58"/>
    </location>
</feature>
<dbReference type="Proteomes" id="UP000647836">
    <property type="component" value="Unassembled WGS sequence"/>
</dbReference>
<evidence type="ECO:0000313" key="3">
    <source>
        <dbReference type="Proteomes" id="UP000647836"/>
    </source>
</evidence>
<proteinExistence type="predicted"/>